<dbReference type="GO" id="GO:0004497">
    <property type="term" value="F:monooxygenase activity"/>
    <property type="evidence" value="ECO:0007669"/>
    <property type="project" value="UniProtKB-KW"/>
</dbReference>
<dbReference type="Pfam" id="PF00296">
    <property type="entry name" value="Bac_luciferase"/>
    <property type="match status" value="1"/>
</dbReference>
<evidence type="ECO:0000256" key="1">
    <source>
        <dbReference type="ARBA" id="ARBA00023002"/>
    </source>
</evidence>
<dbReference type="OMA" id="QMSEGRF"/>
<evidence type="ECO:0000256" key="2">
    <source>
        <dbReference type="ARBA" id="ARBA00023033"/>
    </source>
</evidence>
<gene>
    <name evidence="4" type="ORF">HRJ34_25845</name>
</gene>
<feature type="domain" description="Luciferase-like" evidence="3">
    <location>
        <begin position="1"/>
        <end position="316"/>
    </location>
</feature>
<dbReference type="PANTHER" id="PTHR30137">
    <property type="entry name" value="LUCIFERASE-LIKE MONOOXYGENASE"/>
    <property type="match status" value="1"/>
</dbReference>
<dbReference type="GO" id="GO:0016705">
    <property type="term" value="F:oxidoreductase activity, acting on paired donors, with incorporation or reduction of molecular oxygen"/>
    <property type="evidence" value="ECO:0007669"/>
    <property type="project" value="InterPro"/>
</dbReference>
<reference evidence="4" key="1">
    <citation type="submission" date="2020-07" db="EMBL/GenBank/DDBJ databases">
        <authorList>
            <person name="Camacho E."/>
        </authorList>
    </citation>
    <scope>NUCLEOTIDE SEQUENCE</scope>
    <source>
        <strain evidence="4">MPO218</strain>
    </source>
</reference>
<dbReference type="GO" id="GO:0005829">
    <property type="term" value="C:cytosol"/>
    <property type="evidence" value="ECO:0007669"/>
    <property type="project" value="TreeGrafter"/>
</dbReference>
<accession>A0A975D2X6</accession>
<dbReference type="EMBL" id="CP059319">
    <property type="protein sequence ID" value="QTH21683.1"/>
    <property type="molecule type" value="Genomic_DNA"/>
</dbReference>
<keyword evidence="1" id="KW-0560">Oxidoreductase</keyword>
<evidence type="ECO:0000313" key="4">
    <source>
        <dbReference type="EMBL" id="QTH21683.1"/>
    </source>
</evidence>
<dbReference type="PANTHER" id="PTHR30137:SF8">
    <property type="entry name" value="BLR5498 PROTEIN"/>
    <property type="match status" value="1"/>
</dbReference>
<organism evidence="4 5">
    <name type="scientific">Rhizorhabdus wittichii</name>
    <dbReference type="NCBI Taxonomy" id="160791"/>
    <lineage>
        <taxon>Bacteria</taxon>
        <taxon>Pseudomonadati</taxon>
        <taxon>Pseudomonadota</taxon>
        <taxon>Alphaproteobacteria</taxon>
        <taxon>Sphingomonadales</taxon>
        <taxon>Sphingomonadaceae</taxon>
        <taxon>Rhizorhabdus</taxon>
    </lineage>
</organism>
<keyword evidence="2" id="KW-0503">Monooxygenase</keyword>
<sequence length="353" mass="39794">MQIGIQLLFQGRPGTDDSEIYRRELDIAIEGEAMGFDMLMPVEHHFFDYAMVPDNAQLLSYIAGKTKRIKLMPAAFILPWNDPLRVVEKAIMLDYVSDGRVIIGMGRGLAKREFDALRVPFSESRQRFDEAAEIVLNGLETGFVEADTHFYKQPRIEVRPRPSRSFKGRVYMVGMSPQSVEAAGALGLGCMKFSNAPWAVAAADVQRHRDIYRAANGAAAPPPITSDLMFVDKDLKRAEDMARTYMAGYYVQVLEHYELLSENFAQSGGAYASYAEMARTLRETDQQAVIDAYLEANLWGDPARIIDKLRERRELIGDFDLAVSLGYAGMPYDDVYASRKLFVDKVMPEIKGW</sequence>
<proteinExistence type="predicted"/>
<dbReference type="InterPro" id="IPR036661">
    <property type="entry name" value="Luciferase-like_sf"/>
</dbReference>
<dbReference type="InterPro" id="IPR011251">
    <property type="entry name" value="Luciferase-like_dom"/>
</dbReference>
<evidence type="ECO:0000259" key="3">
    <source>
        <dbReference type="Pfam" id="PF00296"/>
    </source>
</evidence>
<protein>
    <submittedName>
        <fullName evidence="4">LLM class flavin-dependent oxidoreductase</fullName>
    </submittedName>
</protein>
<dbReference type="Gene3D" id="3.20.20.30">
    <property type="entry name" value="Luciferase-like domain"/>
    <property type="match status" value="1"/>
</dbReference>
<dbReference type="InterPro" id="IPR050766">
    <property type="entry name" value="Bact_Lucif_Oxidored"/>
</dbReference>
<dbReference type="Proteomes" id="UP000664914">
    <property type="component" value="Chromosome"/>
</dbReference>
<dbReference type="SUPFAM" id="SSF51679">
    <property type="entry name" value="Bacterial luciferase-like"/>
    <property type="match status" value="1"/>
</dbReference>
<dbReference type="AlphaFoldDB" id="A0A975D2X6"/>
<evidence type="ECO:0000313" key="5">
    <source>
        <dbReference type="Proteomes" id="UP000664914"/>
    </source>
</evidence>
<dbReference type="RefSeq" id="WP_012050334.1">
    <property type="nucleotide sequence ID" value="NZ_CP059319.1"/>
</dbReference>
<reference evidence="4" key="2">
    <citation type="submission" date="2021-04" db="EMBL/GenBank/DDBJ databases">
        <title>Isolation and genomic analysis of the ibuprofen-degrading bacterium Sphingomonas strain MPO218.</title>
        <authorList>
            <person name="Aulestia M."/>
            <person name="Flores A."/>
            <person name="Mangas E.L."/>
            <person name="Perez-Pulido A.J."/>
            <person name="Santero E."/>
            <person name="Camacho E.M."/>
        </authorList>
    </citation>
    <scope>NUCLEOTIDE SEQUENCE</scope>
    <source>
        <strain evidence="4">MPO218</strain>
    </source>
</reference>
<name>A0A975D2X6_9SPHN</name>